<dbReference type="InterPro" id="IPR014031">
    <property type="entry name" value="Ketoacyl_synth_C"/>
</dbReference>
<dbReference type="InterPro" id="IPR016036">
    <property type="entry name" value="Malonyl_transacylase_ACP-bd"/>
</dbReference>
<dbReference type="SMART" id="SM00826">
    <property type="entry name" value="PKS_DH"/>
    <property type="match status" value="1"/>
</dbReference>
<dbReference type="PANTHER" id="PTHR43775">
    <property type="entry name" value="FATTY ACID SYNTHASE"/>
    <property type="match status" value="1"/>
</dbReference>
<dbReference type="SMART" id="SM00825">
    <property type="entry name" value="PKS_KS"/>
    <property type="match status" value="1"/>
</dbReference>
<organism evidence="8 9">
    <name type="scientific">Daedalea quercina L-15889</name>
    <dbReference type="NCBI Taxonomy" id="1314783"/>
    <lineage>
        <taxon>Eukaryota</taxon>
        <taxon>Fungi</taxon>
        <taxon>Dikarya</taxon>
        <taxon>Basidiomycota</taxon>
        <taxon>Agaricomycotina</taxon>
        <taxon>Agaricomycetes</taxon>
        <taxon>Polyporales</taxon>
        <taxon>Fomitopsis</taxon>
    </lineage>
</organism>
<evidence type="ECO:0000313" key="9">
    <source>
        <dbReference type="Proteomes" id="UP000076727"/>
    </source>
</evidence>
<dbReference type="SUPFAM" id="SSF55048">
    <property type="entry name" value="Probable ACP-binding domain of malonyl-CoA ACP transacylase"/>
    <property type="match status" value="1"/>
</dbReference>
<dbReference type="EMBL" id="KV429089">
    <property type="protein sequence ID" value="KZT66436.1"/>
    <property type="molecule type" value="Genomic_DNA"/>
</dbReference>
<dbReference type="SMART" id="SM00822">
    <property type="entry name" value="PKS_KR"/>
    <property type="match status" value="1"/>
</dbReference>
<evidence type="ECO:0000256" key="5">
    <source>
        <dbReference type="SAM" id="MobiDB-lite"/>
    </source>
</evidence>
<evidence type="ECO:0000259" key="6">
    <source>
        <dbReference type="PROSITE" id="PS52004"/>
    </source>
</evidence>
<dbReference type="Gene3D" id="3.10.129.110">
    <property type="entry name" value="Polyketide synthase dehydratase"/>
    <property type="match status" value="1"/>
</dbReference>
<name>A0A165N2S5_9APHY</name>
<keyword evidence="2" id="KW-0597">Phosphoprotein</keyword>
<dbReference type="PROSITE" id="PS52019">
    <property type="entry name" value="PKS_MFAS_DH"/>
    <property type="match status" value="1"/>
</dbReference>
<sequence>MPEMNVRTTWPRIMETKANTPYYAEGLDVRTREESIPCRNHSASHPQKAITALYHSNCRFAMVPRPCLTLDVEAIHVTLSLRTAWITIRILPSYRQTIQGSESGIDRVTGMGPSPQPIALVGIAAELPSGRWSKTNLDYVSFYDFLLQGGEAYETVPLERFNVHVLKGTSTGQVVTDTGAFLKDVSLFDPVEFGITSKDAKSMSLGTRKLIETTFLALVDSGIHYRGANIGCYMSAVAHDVFAISGHDDTEARGAFSSGPCMVANRVSYHLDLRGPSVPVDTACSSTLYATHLAVQALRSGECEAAVVGGCQINHRFSEWLVYSQGGILSPDGKCKPFDASANGFGRGEAVASIVLKPMDAALRDRDKIYATILGTGVNSSGSLAPVNAPVASAQQDAMIRAFAQAQRSPQEVDYVELHATGTASGDPTEANWVGVQFKRDAELLVGSVKGNVGHTEITSFLLSLCKVCHTIEHGIILPTVNLSVPNPAINWKEHNMRVPVTPEKLDIRSSSGRALIAMTSYGIGGANGHCVVEAPTSNINGMLGFWAHRSPVVPLLLIAGGLSPRSASAVGEKLKDVATKRDCMHVGRALGRRARSMLWRAYSVVQEGQVPRFSEPLLAPKIAPQLVFVFSGQGPQHWNMGRELFKSCVPFHDTVVELDGIYTAVTGKSLITDIGLFVESDTPDTLGDVWPISITLPALTILQSALVDTLAAIGVKPDVVVGHSAGETAVMYVSGAASKAMAVELSIARGQAMRMLEAHEGAMAALACSAPRAEELIAEVVAELGPAVLDIACFNAPSAVTLSGSAKHVSSAVARAKEAGILATRLRTQIPVHSAMMLICQAEYQARVGEVFKKYDVKPAKIETFSTLTGSLLHAPYENRYFWDNTLGPVLFDTAVKAIHDRHPQAIFIELGPHPVLSGYVTALVGQGSTVLSTLKRSKTAGAGELTSFFDFVGRLVCAGCTSVDMDVLYGTADSAVTSIPSYPFARKDVPYVSPTLESTRQRQARHGPLNYPQLRVNAQTHPGLADHIIQNEPIMPAAGFLEMALEFGAKRLWNVQFQSILSLSSERPTPVDVRLEGSQWSVRSAGVANFPFTWPPAVSVFGSGYLSTAPNEPVTDTLTVPLSELRARLKKWEMKGFYDQLASFANYGPVYRRVLSCYHGIASGIDEYLVEIRGAGDDDLENLRDYVLHPAILDAALQVMVHPLLTGAIAHGRYYLPSRIGRLTIHDALAKGIPEKLYAHGVFVKWTPESLTYDCTLANEFGIPLCTIEALEVAAHGRMPLTIRNRYELVDHQLDIHISKSSVDNVDQAGVHRTGVANGLSLDGDSTFHIIPYRRGYEMDVQQTIRSMNPSEGASLCFIASSGLDGDAAVGFVRSFRKEYRWWKVYCIVFPSAWPLNEHMESARSLCSHPMAEGEMAVEQDGTVRIERIVPSSAPKGTVSFNTDLPWVYQSSAISQVPSPAVPPGHVLVRVSLLSTDISSYRTFVGHVDGSSSAYIGITFGPLSNYVIAHRGSLLEIPDTPAVEKGPHALAGVVAVLAIGHARFNDPSRLQGTCILVMHADSKMGQSICQVYQSRGVQVVCLSSQASVSEIRAVVAQRPRVIVVGSDHASTDITGTEGVDHWLQSGQLFQWDQPITRVAEILAQDPWAIGDALKLAFSSLGSFDEVLTPPNKMLPAAPIAEVPILITIFHPAKAYVLLGGIGALGFYIAYWMYKNGAREIILTSRSGTANLVSKGDFTALRVLKYLRSLSDLALRTEAIDASSIEQTRRLMDSIHKPIGGCMIMTAVLNDRSFPMQTAETFEEPFVAKTGAFNALEKAVDIESLDFLLAYSSVAGLLGNAGQTNYASANTVLAGLTKRYRNAATIVPPLITDTATFLSMAATDSTRWSRYKHLATWAMTCEELCGGIGEVLLKLREGPVGQYIPDLDWYQIQCTLGSSSLYDHLVVHPSTTLDIHHITEGNPERSLSDIVCDVLEVDRKEFSPNVPLTSYGLDSLSAASLSHALAPYMMISQLRLLADITLADLEQLQKSSSDLAAAGNSKSTLYDVGNRIEGEALCLEARSTTARHRRADSSLRAASMEGGELPCESRTNRWTDHSPYWALSQPAVTPIGMLQAGPEDLQHAVADADFQSHKGDIDVYRNEGLPLPVAPLCKVAGTITGARDAESKMGIRQVFPPLPHTQALSSTTFRPPSLDRVLALPEAFDWHLEHSPNHPLFAFAKSDGTLRTVNWSEAVPAMHRGARIIHDRFANTAAGVDAPVVAILAPSVSIIRANYVAFPISPRNSPSAVAHLLKQVGVSHILVAREQAIQRLLSEALDILTTRHGVLDLPTKSPMLLFEDLFSPQAGTLQDVPLPPIPMYHGMGIALLCWTTSSGIVLSAFEPMSPAPIPTPDAIILSAKATDCDFVTCVPSVAETWAQNPEYVRWIATRNGVLYGGGPLDKRTGDYLTTEGASIFILYGTTESGITSPILPAEGGFDWDYFKFPDQVTPHMVPQGDNSFELVVKVNKFYRPCVINTKVDGVDAYATSDLLVPHPTKPGYWKVFGRTDDQIMHSTGEKAGVLVDPKPPHRFDPTDEMKLAEFRNTIWPTVERINVYAPQHSRLFKEANVVFQMIIVAKPSKPFTYTAKGTVRRQAVIDEYSAEINSLYDQVEESTQFSIPPPSHWDVVTATGFVRSVISKVLVHSVGDDDDIFEHGCDSLQATYIRNALLRALRDSAQLDTRSSASNFVYAHRTIKRLASYLLDVATGSNPEATPSLDAQADKMMAISTKYLEGLPVRESARQPASSEHVVLVTGTTGSLGAFLLARLVDDPSVARIYALNRPSIDGKALRSRQEVALSSRSLDLAILNSNKVVLMEGDLSVPGFKLPQEIYSEMRASVTHIIHNAWRVDFNMLLESFEPNIRSVRQLIDFALSSTLPTVPRIVFTSSVGIFRKHLVKPHVAVGTGYSESKWVAEQILASAARATCLEVLIVRVGQVCGGPEGAWNAQEWFPAMVQSATKLGCFPDDPRMVSWVPLAAAASAVAGLIHVASKEDVIHLVHPRPVTWSLLAAIIVRELGTTLVPFGEWVMKLDALYESKKSGDDWEGGQGEVELLQTTRALHFRGWFKVLSSTPRDDDAQALNFPALSVSRAKELCPVMTRIAPLCEDDVKNWLAYWRKIGLL</sequence>
<evidence type="ECO:0000256" key="3">
    <source>
        <dbReference type="ARBA" id="ARBA00022679"/>
    </source>
</evidence>
<dbReference type="Gene3D" id="3.40.50.12780">
    <property type="entry name" value="N-terminal domain of ligase-like"/>
    <property type="match status" value="2"/>
</dbReference>
<dbReference type="InterPro" id="IPR013120">
    <property type="entry name" value="FAR_NAD-bd"/>
</dbReference>
<dbReference type="GO" id="GO:0004312">
    <property type="term" value="F:fatty acid synthase activity"/>
    <property type="evidence" value="ECO:0007669"/>
    <property type="project" value="TreeGrafter"/>
</dbReference>
<feature type="domain" description="Ketosynthase family 3 (KS3)" evidence="6">
    <location>
        <begin position="115"/>
        <end position="535"/>
    </location>
</feature>
<dbReference type="Proteomes" id="UP000076727">
    <property type="component" value="Unassembled WGS sequence"/>
</dbReference>
<dbReference type="GO" id="GO:0044550">
    <property type="term" value="P:secondary metabolite biosynthetic process"/>
    <property type="evidence" value="ECO:0007669"/>
    <property type="project" value="UniProtKB-ARBA"/>
</dbReference>
<dbReference type="OrthoDB" id="329835at2759"/>
<evidence type="ECO:0000256" key="4">
    <source>
        <dbReference type="PROSITE-ProRule" id="PRU01363"/>
    </source>
</evidence>
<keyword evidence="9" id="KW-1185">Reference proteome</keyword>
<dbReference type="SUPFAM" id="SSF52151">
    <property type="entry name" value="FabD/lysophospholipase-like"/>
    <property type="match status" value="1"/>
</dbReference>
<dbReference type="InterPro" id="IPR020806">
    <property type="entry name" value="PKS_PP-bd"/>
</dbReference>
<dbReference type="Gene3D" id="3.40.50.720">
    <property type="entry name" value="NAD(P)-binding Rossmann-like Domain"/>
    <property type="match status" value="2"/>
</dbReference>
<dbReference type="InterPro" id="IPR014030">
    <property type="entry name" value="Ketoacyl_synth_N"/>
</dbReference>
<dbReference type="InterPro" id="IPR014043">
    <property type="entry name" value="Acyl_transferase_dom"/>
</dbReference>
<feature type="region of interest" description="N-terminal hotdog fold" evidence="4">
    <location>
        <begin position="996"/>
        <end position="1115"/>
    </location>
</feature>
<dbReference type="Gene3D" id="3.40.366.10">
    <property type="entry name" value="Malonyl-Coenzyme A Acyl Carrier Protein, domain 2"/>
    <property type="match status" value="1"/>
</dbReference>
<dbReference type="GO" id="GO:0031177">
    <property type="term" value="F:phosphopantetheine binding"/>
    <property type="evidence" value="ECO:0007669"/>
    <property type="project" value="InterPro"/>
</dbReference>
<evidence type="ECO:0000313" key="8">
    <source>
        <dbReference type="EMBL" id="KZT66436.1"/>
    </source>
</evidence>
<dbReference type="PANTHER" id="PTHR43775:SF37">
    <property type="entry name" value="SI:DKEY-61P9.11"/>
    <property type="match status" value="1"/>
</dbReference>
<protein>
    <recommendedName>
        <fullName evidence="10">Ketoacyl-synt-domain-containing protein</fullName>
    </recommendedName>
</protein>
<dbReference type="Pfam" id="PF23562">
    <property type="entry name" value="AMP-binding_C_3"/>
    <property type="match status" value="1"/>
</dbReference>
<dbReference type="SUPFAM" id="SSF53901">
    <property type="entry name" value="Thiolase-like"/>
    <property type="match status" value="1"/>
</dbReference>
<evidence type="ECO:0000256" key="1">
    <source>
        <dbReference type="ARBA" id="ARBA00022450"/>
    </source>
</evidence>
<dbReference type="Pfam" id="PF00698">
    <property type="entry name" value="Acyl_transf_1"/>
    <property type="match status" value="1"/>
</dbReference>
<feature type="domain" description="PKS/mFAS DH" evidence="7">
    <location>
        <begin position="996"/>
        <end position="1284"/>
    </location>
</feature>
<dbReference type="InterPro" id="IPR049900">
    <property type="entry name" value="PKS_mFAS_DH"/>
</dbReference>
<dbReference type="Pfam" id="PF14765">
    <property type="entry name" value="PS-DH"/>
    <property type="match status" value="1"/>
</dbReference>
<gene>
    <name evidence="8" type="ORF">DAEQUDRAFT_739999</name>
</gene>
<dbReference type="InterPro" id="IPR016039">
    <property type="entry name" value="Thiolase-like"/>
</dbReference>
<dbReference type="InterPro" id="IPR020841">
    <property type="entry name" value="PKS_Beta-ketoAc_synthase_dom"/>
</dbReference>
<dbReference type="InterPro" id="IPR009081">
    <property type="entry name" value="PP-bd_ACP"/>
</dbReference>
<dbReference type="InterPro" id="IPR036736">
    <property type="entry name" value="ACP-like_sf"/>
</dbReference>
<dbReference type="Pfam" id="PF00109">
    <property type="entry name" value="ketoacyl-synt"/>
    <property type="match status" value="1"/>
</dbReference>
<dbReference type="SMART" id="SM00823">
    <property type="entry name" value="PKS_PP"/>
    <property type="match status" value="1"/>
</dbReference>
<evidence type="ECO:0000256" key="2">
    <source>
        <dbReference type="ARBA" id="ARBA00022553"/>
    </source>
</evidence>
<dbReference type="InterPro" id="IPR016035">
    <property type="entry name" value="Acyl_Trfase/lysoPLipase"/>
</dbReference>
<dbReference type="InterPro" id="IPR020807">
    <property type="entry name" value="PKS_DH"/>
</dbReference>
<reference evidence="8 9" key="1">
    <citation type="journal article" date="2016" name="Mol. Biol. Evol.">
        <title>Comparative Genomics of Early-Diverging Mushroom-Forming Fungi Provides Insights into the Origins of Lignocellulose Decay Capabilities.</title>
        <authorList>
            <person name="Nagy L.G."/>
            <person name="Riley R."/>
            <person name="Tritt A."/>
            <person name="Adam C."/>
            <person name="Daum C."/>
            <person name="Floudas D."/>
            <person name="Sun H."/>
            <person name="Yadav J.S."/>
            <person name="Pangilinan J."/>
            <person name="Larsson K.H."/>
            <person name="Matsuura K."/>
            <person name="Barry K."/>
            <person name="Labutti K."/>
            <person name="Kuo R."/>
            <person name="Ohm R.A."/>
            <person name="Bhattacharya S.S."/>
            <person name="Shirouzu T."/>
            <person name="Yoshinaga Y."/>
            <person name="Martin F.M."/>
            <person name="Grigoriev I.V."/>
            <person name="Hibbett D.S."/>
        </authorList>
    </citation>
    <scope>NUCLEOTIDE SEQUENCE [LARGE SCALE GENOMIC DNA]</scope>
    <source>
        <strain evidence="8 9">L-15889</strain>
    </source>
</reference>
<dbReference type="Pfam" id="PF08659">
    <property type="entry name" value="KR"/>
    <property type="match status" value="1"/>
</dbReference>
<feature type="active site" description="Proton donor; for dehydratase activity" evidence="4">
    <location>
        <position position="1196"/>
    </location>
</feature>
<keyword evidence="1" id="KW-0596">Phosphopantetheine</keyword>
<keyword evidence="3" id="KW-0808">Transferase</keyword>
<proteinExistence type="predicted"/>
<dbReference type="STRING" id="1314783.A0A165N2S5"/>
<dbReference type="SUPFAM" id="SSF56801">
    <property type="entry name" value="Acetyl-CoA synthetase-like"/>
    <property type="match status" value="1"/>
</dbReference>
<dbReference type="InterPro" id="IPR050091">
    <property type="entry name" value="PKS_NRPS_Biosynth_Enz"/>
</dbReference>
<dbReference type="InterPro" id="IPR049552">
    <property type="entry name" value="PKS_DH_N"/>
</dbReference>
<dbReference type="Pfam" id="PF07993">
    <property type="entry name" value="NAD_binding_4"/>
    <property type="match status" value="1"/>
</dbReference>
<dbReference type="Gene3D" id="3.40.47.10">
    <property type="match status" value="1"/>
</dbReference>
<evidence type="ECO:0000259" key="7">
    <source>
        <dbReference type="PROSITE" id="PS52019"/>
    </source>
</evidence>
<feature type="region of interest" description="Disordered" evidence="5">
    <location>
        <begin position="2071"/>
        <end position="2092"/>
    </location>
</feature>
<dbReference type="InterPro" id="IPR049551">
    <property type="entry name" value="PKS_DH_C"/>
</dbReference>
<dbReference type="InterPro" id="IPR042099">
    <property type="entry name" value="ANL_N_sf"/>
</dbReference>
<dbReference type="CDD" id="cd00833">
    <property type="entry name" value="PKS"/>
    <property type="match status" value="1"/>
</dbReference>
<dbReference type="GO" id="GO:0006633">
    <property type="term" value="P:fatty acid biosynthetic process"/>
    <property type="evidence" value="ECO:0007669"/>
    <property type="project" value="TreeGrafter"/>
</dbReference>
<dbReference type="Pfam" id="PF02801">
    <property type="entry name" value="Ketoacyl-synt_C"/>
    <property type="match status" value="1"/>
</dbReference>
<dbReference type="Gene3D" id="1.10.1200.10">
    <property type="entry name" value="ACP-like"/>
    <property type="match status" value="2"/>
</dbReference>
<dbReference type="InterPro" id="IPR001227">
    <property type="entry name" value="Ac_transferase_dom_sf"/>
</dbReference>
<dbReference type="SUPFAM" id="SSF51735">
    <property type="entry name" value="NAD(P)-binding Rossmann-fold domains"/>
    <property type="match status" value="2"/>
</dbReference>
<dbReference type="InterPro" id="IPR042104">
    <property type="entry name" value="PKS_dehydratase_sf"/>
</dbReference>
<accession>A0A165N2S5</accession>
<dbReference type="SMART" id="SM00827">
    <property type="entry name" value="PKS_AT"/>
    <property type="match status" value="1"/>
</dbReference>
<dbReference type="Pfam" id="PF00550">
    <property type="entry name" value="PP-binding"/>
    <property type="match status" value="1"/>
</dbReference>
<evidence type="ECO:0008006" key="10">
    <source>
        <dbReference type="Google" id="ProtNLM"/>
    </source>
</evidence>
<dbReference type="InterPro" id="IPR013968">
    <property type="entry name" value="PKS_KR"/>
</dbReference>
<feature type="active site" description="Proton acceptor; for dehydratase activity" evidence="4">
    <location>
        <position position="1029"/>
    </location>
</feature>
<dbReference type="InterPro" id="IPR057326">
    <property type="entry name" value="KR_dom"/>
</dbReference>
<dbReference type="Pfam" id="PF21089">
    <property type="entry name" value="PKS_DH_N"/>
    <property type="match status" value="1"/>
</dbReference>
<dbReference type="PROSITE" id="PS52004">
    <property type="entry name" value="KS3_2"/>
    <property type="match status" value="1"/>
</dbReference>
<feature type="region of interest" description="C-terminal hotdog fold" evidence="4">
    <location>
        <begin position="1131"/>
        <end position="1284"/>
    </location>
</feature>
<dbReference type="InterPro" id="IPR036291">
    <property type="entry name" value="NAD(P)-bd_dom_sf"/>
</dbReference>